<name>A0A9P4M2F8_9PEZI</name>
<evidence type="ECO:0000256" key="1">
    <source>
        <dbReference type="SAM" id="MobiDB-lite"/>
    </source>
</evidence>
<accession>A0A9P4M2F8</accession>
<proteinExistence type="predicted"/>
<gene>
    <name evidence="2" type="ORF">NA57DRAFT_60521</name>
</gene>
<protein>
    <submittedName>
        <fullName evidence="2">Uncharacterized protein</fullName>
    </submittedName>
</protein>
<dbReference type="EMBL" id="ML978134">
    <property type="protein sequence ID" value="KAF2094480.1"/>
    <property type="molecule type" value="Genomic_DNA"/>
</dbReference>
<sequence length="170" mass="18540">MERDLQLQSGIAARREGGEGEEVEESRVVRKSTRQGGSFGLPWRVSERGESSASRPYKMQMLRCPGRRTLPPSTLASDVAYAQYRAVEPFRSGEFLGNRDRRAAKYPRTIRHNSCSPAMRGAGASLKLDSFRALDQAGVSRQQAAAVSSGIVAAPSNTQRSPPLSLQICS</sequence>
<organism evidence="2 3">
    <name type="scientific">Rhizodiscina lignyota</name>
    <dbReference type="NCBI Taxonomy" id="1504668"/>
    <lineage>
        <taxon>Eukaryota</taxon>
        <taxon>Fungi</taxon>
        <taxon>Dikarya</taxon>
        <taxon>Ascomycota</taxon>
        <taxon>Pezizomycotina</taxon>
        <taxon>Dothideomycetes</taxon>
        <taxon>Pleosporomycetidae</taxon>
        <taxon>Aulographales</taxon>
        <taxon>Rhizodiscinaceae</taxon>
        <taxon>Rhizodiscina</taxon>
    </lineage>
</organism>
<comment type="caution">
    <text evidence="2">The sequence shown here is derived from an EMBL/GenBank/DDBJ whole genome shotgun (WGS) entry which is preliminary data.</text>
</comment>
<dbReference type="AlphaFoldDB" id="A0A9P4M2F8"/>
<dbReference type="Proteomes" id="UP000799772">
    <property type="component" value="Unassembled WGS sequence"/>
</dbReference>
<keyword evidence="3" id="KW-1185">Reference proteome</keyword>
<evidence type="ECO:0000313" key="3">
    <source>
        <dbReference type="Proteomes" id="UP000799772"/>
    </source>
</evidence>
<feature type="region of interest" description="Disordered" evidence="1">
    <location>
        <begin position="1"/>
        <end position="57"/>
    </location>
</feature>
<evidence type="ECO:0000313" key="2">
    <source>
        <dbReference type="EMBL" id="KAF2094480.1"/>
    </source>
</evidence>
<reference evidence="2" key="1">
    <citation type="journal article" date="2020" name="Stud. Mycol.">
        <title>101 Dothideomycetes genomes: a test case for predicting lifestyles and emergence of pathogens.</title>
        <authorList>
            <person name="Haridas S."/>
            <person name="Albert R."/>
            <person name="Binder M."/>
            <person name="Bloem J."/>
            <person name="Labutti K."/>
            <person name="Salamov A."/>
            <person name="Andreopoulos B."/>
            <person name="Baker S."/>
            <person name="Barry K."/>
            <person name="Bills G."/>
            <person name="Bluhm B."/>
            <person name="Cannon C."/>
            <person name="Castanera R."/>
            <person name="Culley D."/>
            <person name="Daum C."/>
            <person name="Ezra D."/>
            <person name="Gonzalez J."/>
            <person name="Henrissat B."/>
            <person name="Kuo A."/>
            <person name="Liang C."/>
            <person name="Lipzen A."/>
            <person name="Lutzoni F."/>
            <person name="Magnuson J."/>
            <person name="Mondo S."/>
            <person name="Nolan M."/>
            <person name="Ohm R."/>
            <person name="Pangilinan J."/>
            <person name="Park H.-J."/>
            <person name="Ramirez L."/>
            <person name="Alfaro M."/>
            <person name="Sun H."/>
            <person name="Tritt A."/>
            <person name="Yoshinaga Y."/>
            <person name="Zwiers L.-H."/>
            <person name="Turgeon B."/>
            <person name="Goodwin S."/>
            <person name="Spatafora J."/>
            <person name="Crous P."/>
            <person name="Grigoriev I."/>
        </authorList>
    </citation>
    <scope>NUCLEOTIDE SEQUENCE</scope>
    <source>
        <strain evidence="2">CBS 133067</strain>
    </source>
</reference>